<gene>
    <name evidence="2" type="ORF">RD149_01090</name>
</gene>
<dbReference type="RefSeq" id="WP_310948998.1">
    <property type="nucleotide sequence ID" value="NZ_JAVLUS010000001.1"/>
</dbReference>
<proteinExistence type="predicted"/>
<keyword evidence="3" id="KW-1185">Reference proteome</keyword>
<reference evidence="2 3" key="1">
    <citation type="submission" date="2023-08" db="EMBL/GenBank/DDBJ databases">
        <title>Bioegradation of LLDPE and BLDPE plastic by marine bacteria from coast plastic debris.</title>
        <authorList>
            <person name="Rong Z."/>
        </authorList>
    </citation>
    <scope>NUCLEOTIDE SEQUENCE [LARGE SCALE GENOMIC DNA]</scope>
    <source>
        <strain evidence="2 3">Z-2</strain>
    </source>
</reference>
<keyword evidence="1" id="KW-1133">Transmembrane helix</keyword>
<feature type="transmembrane region" description="Helical" evidence="1">
    <location>
        <begin position="130"/>
        <end position="151"/>
    </location>
</feature>
<keyword evidence="1" id="KW-0472">Membrane</keyword>
<accession>A0ABU2GLK4</accession>
<evidence type="ECO:0008006" key="4">
    <source>
        <dbReference type="Google" id="ProtNLM"/>
    </source>
</evidence>
<evidence type="ECO:0000313" key="3">
    <source>
        <dbReference type="Proteomes" id="UP001265083"/>
    </source>
</evidence>
<feature type="transmembrane region" description="Helical" evidence="1">
    <location>
        <begin position="50"/>
        <end position="74"/>
    </location>
</feature>
<organism evidence="2 3">
    <name type="scientific">Gordonia westfalica</name>
    <dbReference type="NCBI Taxonomy" id="158898"/>
    <lineage>
        <taxon>Bacteria</taxon>
        <taxon>Bacillati</taxon>
        <taxon>Actinomycetota</taxon>
        <taxon>Actinomycetes</taxon>
        <taxon>Mycobacteriales</taxon>
        <taxon>Gordoniaceae</taxon>
        <taxon>Gordonia</taxon>
    </lineage>
</organism>
<keyword evidence="1" id="KW-0812">Transmembrane</keyword>
<evidence type="ECO:0000256" key="1">
    <source>
        <dbReference type="SAM" id="Phobius"/>
    </source>
</evidence>
<protein>
    <recommendedName>
        <fullName evidence="4">DUF4190 domain-containing protein</fullName>
    </recommendedName>
</protein>
<dbReference type="Proteomes" id="UP001265083">
    <property type="component" value="Unassembled WGS sequence"/>
</dbReference>
<evidence type="ECO:0000313" key="2">
    <source>
        <dbReference type="EMBL" id="MDS1112356.1"/>
    </source>
</evidence>
<comment type="caution">
    <text evidence="2">The sequence shown here is derived from an EMBL/GenBank/DDBJ whole genome shotgun (WGS) entry which is preliminary data.</text>
</comment>
<dbReference type="EMBL" id="JAVLUS010000001">
    <property type="protein sequence ID" value="MDS1112356.1"/>
    <property type="molecule type" value="Genomic_DNA"/>
</dbReference>
<sequence>MYATMNPVPGFPDDFVPVDPGVYASVGPGVYAPGVSAGPPRRTPGLRASVTAWVSNGVAWVSLFTCAVLFFVAILQALGGNDSDGWVFAAAVLYVVGVVATVSAAAASIMSLVRRLRADDLHRTGPIVDLVLLAVVTTISVAASAYPLVFFL</sequence>
<feature type="transmembrane region" description="Helical" evidence="1">
    <location>
        <begin position="86"/>
        <end position="109"/>
    </location>
</feature>
<name>A0ABU2GLK4_9ACTN</name>